<dbReference type="PROSITE" id="PS51257">
    <property type="entry name" value="PROKAR_LIPOPROTEIN"/>
    <property type="match status" value="1"/>
</dbReference>
<dbReference type="SUPFAM" id="SSF53300">
    <property type="entry name" value="vWA-like"/>
    <property type="match status" value="1"/>
</dbReference>
<protein>
    <submittedName>
        <fullName evidence="7">OmpA family protein</fullName>
    </submittedName>
</protein>
<evidence type="ECO:0000256" key="4">
    <source>
        <dbReference type="PROSITE-ProRule" id="PRU00473"/>
    </source>
</evidence>
<dbReference type="InterPro" id="IPR036737">
    <property type="entry name" value="OmpA-like_sf"/>
</dbReference>
<evidence type="ECO:0000313" key="7">
    <source>
        <dbReference type="EMBL" id="MFC1434134.1"/>
    </source>
</evidence>
<dbReference type="PANTHER" id="PTHR30329">
    <property type="entry name" value="STATOR ELEMENT OF FLAGELLAR MOTOR COMPLEX"/>
    <property type="match status" value="1"/>
</dbReference>
<keyword evidence="5" id="KW-0732">Signal</keyword>
<dbReference type="PANTHER" id="PTHR30329:SF21">
    <property type="entry name" value="LIPOPROTEIN YIAD-RELATED"/>
    <property type="match status" value="1"/>
</dbReference>
<dbReference type="Proteomes" id="UP001592530">
    <property type="component" value="Unassembled WGS sequence"/>
</dbReference>
<dbReference type="InterPro" id="IPR006664">
    <property type="entry name" value="OMP_bac"/>
</dbReference>
<dbReference type="RefSeq" id="WP_380556469.1">
    <property type="nucleotide sequence ID" value="NZ_JBHEZY010000012.1"/>
</dbReference>
<dbReference type="Gene3D" id="3.40.50.410">
    <property type="entry name" value="von Willebrand factor, type A domain"/>
    <property type="match status" value="1"/>
</dbReference>
<evidence type="ECO:0000256" key="5">
    <source>
        <dbReference type="SAM" id="SignalP"/>
    </source>
</evidence>
<evidence type="ECO:0000256" key="1">
    <source>
        <dbReference type="ARBA" id="ARBA00004442"/>
    </source>
</evidence>
<name>A0ABV6X772_9ACTN</name>
<dbReference type="Gene3D" id="3.30.1330.60">
    <property type="entry name" value="OmpA-like domain"/>
    <property type="match status" value="1"/>
</dbReference>
<feature type="signal peptide" evidence="5">
    <location>
        <begin position="1"/>
        <end position="31"/>
    </location>
</feature>
<organism evidence="7 8">
    <name type="scientific">Streptacidiphilus alkalitolerans</name>
    <dbReference type="NCBI Taxonomy" id="3342712"/>
    <lineage>
        <taxon>Bacteria</taxon>
        <taxon>Bacillati</taxon>
        <taxon>Actinomycetota</taxon>
        <taxon>Actinomycetes</taxon>
        <taxon>Kitasatosporales</taxon>
        <taxon>Streptomycetaceae</taxon>
        <taxon>Streptacidiphilus</taxon>
    </lineage>
</organism>
<feature type="domain" description="OmpA-like" evidence="6">
    <location>
        <begin position="299"/>
        <end position="419"/>
    </location>
</feature>
<evidence type="ECO:0000256" key="2">
    <source>
        <dbReference type="ARBA" id="ARBA00023136"/>
    </source>
</evidence>
<feature type="chain" id="PRO_5045376570" evidence="5">
    <location>
        <begin position="32"/>
        <end position="419"/>
    </location>
</feature>
<evidence type="ECO:0000313" key="8">
    <source>
        <dbReference type="Proteomes" id="UP001592530"/>
    </source>
</evidence>
<dbReference type="EMBL" id="JBHEZY010000012">
    <property type="protein sequence ID" value="MFC1434134.1"/>
    <property type="molecule type" value="Genomic_DNA"/>
</dbReference>
<dbReference type="Pfam" id="PF00691">
    <property type="entry name" value="OmpA"/>
    <property type="match status" value="1"/>
</dbReference>
<evidence type="ECO:0000259" key="6">
    <source>
        <dbReference type="PROSITE" id="PS51123"/>
    </source>
</evidence>
<dbReference type="PROSITE" id="PS51123">
    <property type="entry name" value="OMPA_2"/>
    <property type="match status" value="1"/>
</dbReference>
<dbReference type="InterPro" id="IPR006665">
    <property type="entry name" value="OmpA-like"/>
</dbReference>
<dbReference type="CDD" id="cd07185">
    <property type="entry name" value="OmpA_C-like"/>
    <property type="match status" value="1"/>
</dbReference>
<evidence type="ECO:0000256" key="3">
    <source>
        <dbReference type="ARBA" id="ARBA00023237"/>
    </source>
</evidence>
<dbReference type="InterPro" id="IPR036465">
    <property type="entry name" value="vWFA_dom_sf"/>
</dbReference>
<dbReference type="PRINTS" id="PR01021">
    <property type="entry name" value="OMPADOMAIN"/>
</dbReference>
<proteinExistence type="predicted"/>
<reference evidence="7 8" key="1">
    <citation type="submission" date="2024-09" db="EMBL/GenBank/DDBJ databases">
        <authorList>
            <person name="Lee S.D."/>
        </authorList>
    </citation>
    <scope>NUCLEOTIDE SEQUENCE [LARGE SCALE GENOMIC DNA]</scope>
    <source>
        <strain evidence="7 8">N1-3</strain>
    </source>
</reference>
<accession>A0ABV6X772</accession>
<dbReference type="SUPFAM" id="SSF103088">
    <property type="entry name" value="OmpA-like"/>
    <property type="match status" value="1"/>
</dbReference>
<keyword evidence="3" id="KW-0998">Cell outer membrane</keyword>
<keyword evidence="2 4" id="KW-0472">Membrane</keyword>
<gene>
    <name evidence="7" type="ORF">ACEZDB_26140</name>
</gene>
<dbReference type="InterPro" id="IPR050330">
    <property type="entry name" value="Bact_OuterMem_StrucFunc"/>
</dbReference>
<comment type="caution">
    <text evidence="7">The sequence shown here is derived from an EMBL/GenBank/DDBJ whole genome shotgun (WGS) entry which is preliminary data.</text>
</comment>
<comment type="subcellular location">
    <subcellularLocation>
        <location evidence="1">Cell outer membrane</location>
    </subcellularLocation>
</comment>
<sequence>MRSVPPAGRSRRAHRATVGLALALVCGFTAACGTALDPSDDSTVDACSWMTQPVEGNGHSVILVDDSASAHGATTAARGLDYASTITSLASGLLKRKDTVSVGAFGGDTAQITWIVRNVSTDWQKDNNDKDNQDERKREASDCLTGYVTTAQGSVPTGSGSNVLAALEAGAESLEGTQGTHNLLVLTDGLSTTGCADLRTAAFRTTQEIDAISKVCTAREEIPSLKGVHTTIVGLAQSATGQPTATPLQRTWLTSLWKELCDDGGGGACSLPPLTVGTTTDKPTASKIPGDPTVNYGDGKVQAYSLPGAALFDPGSSKVRSQAMPVLTDIAVNARTTEGSRVVVYGYVDPRGRPDNNHRLSQERADAVRSVLLSLGATDVSAFGRGLAAGCPSAVGSADMSREQQLQCDRRVDIDIIGK</sequence>